<protein>
    <recommendedName>
        <fullName evidence="3">Zn(2)-C6 fungal-type domain-containing protein</fullName>
    </recommendedName>
</protein>
<dbReference type="Proteomes" id="UP000813461">
    <property type="component" value="Unassembled WGS sequence"/>
</dbReference>
<dbReference type="GO" id="GO:0008270">
    <property type="term" value="F:zinc ion binding"/>
    <property type="evidence" value="ECO:0007669"/>
    <property type="project" value="InterPro"/>
</dbReference>
<keyword evidence="2" id="KW-1185">Reference proteome</keyword>
<evidence type="ECO:0000313" key="1">
    <source>
        <dbReference type="EMBL" id="KAH7089109.1"/>
    </source>
</evidence>
<dbReference type="OrthoDB" id="1600564at2759"/>
<dbReference type="GO" id="GO:0000981">
    <property type="term" value="F:DNA-binding transcription factor activity, RNA polymerase II-specific"/>
    <property type="evidence" value="ECO:0007669"/>
    <property type="project" value="InterPro"/>
</dbReference>
<reference evidence="1" key="1">
    <citation type="journal article" date="2021" name="Nat. Commun.">
        <title>Genetic determinants of endophytism in the Arabidopsis root mycobiome.</title>
        <authorList>
            <person name="Mesny F."/>
            <person name="Miyauchi S."/>
            <person name="Thiergart T."/>
            <person name="Pickel B."/>
            <person name="Atanasova L."/>
            <person name="Karlsson M."/>
            <person name="Huettel B."/>
            <person name="Barry K.W."/>
            <person name="Haridas S."/>
            <person name="Chen C."/>
            <person name="Bauer D."/>
            <person name="Andreopoulos W."/>
            <person name="Pangilinan J."/>
            <person name="LaButti K."/>
            <person name="Riley R."/>
            <person name="Lipzen A."/>
            <person name="Clum A."/>
            <person name="Drula E."/>
            <person name="Henrissat B."/>
            <person name="Kohler A."/>
            <person name="Grigoriev I.V."/>
            <person name="Martin F.M."/>
            <person name="Hacquard S."/>
        </authorList>
    </citation>
    <scope>NUCLEOTIDE SEQUENCE</scope>
    <source>
        <strain evidence="1">MPI-SDFR-AT-0120</strain>
    </source>
</reference>
<organism evidence="1 2">
    <name type="scientific">Paraphoma chrysanthemicola</name>
    <dbReference type="NCBI Taxonomy" id="798071"/>
    <lineage>
        <taxon>Eukaryota</taxon>
        <taxon>Fungi</taxon>
        <taxon>Dikarya</taxon>
        <taxon>Ascomycota</taxon>
        <taxon>Pezizomycotina</taxon>
        <taxon>Dothideomycetes</taxon>
        <taxon>Pleosporomycetidae</taxon>
        <taxon>Pleosporales</taxon>
        <taxon>Pleosporineae</taxon>
        <taxon>Phaeosphaeriaceae</taxon>
        <taxon>Paraphoma</taxon>
    </lineage>
</organism>
<dbReference type="Gene3D" id="4.10.240.10">
    <property type="entry name" value="Zn(2)-C6 fungal-type DNA-binding domain"/>
    <property type="match status" value="1"/>
</dbReference>
<evidence type="ECO:0008006" key="3">
    <source>
        <dbReference type="Google" id="ProtNLM"/>
    </source>
</evidence>
<sequence>MNDAANPAPYGKSCSQCVRAKCRCMIRSEGACERCVRLNKECVPSSSVRKKSSRKTASSKRTQLEDKLDDIVNLLRTQSTRLAPLIYRRNGLARILHAMTISRMENFWSFKSCT</sequence>
<name>A0A8K0W0E1_9PLEO</name>
<accession>A0A8K0W0E1</accession>
<comment type="caution">
    <text evidence="1">The sequence shown here is derived from an EMBL/GenBank/DDBJ whole genome shotgun (WGS) entry which is preliminary data.</text>
</comment>
<dbReference type="AlphaFoldDB" id="A0A8K0W0E1"/>
<dbReference type="SUPFAM" id="SSF57701">
    <property type="entry name" value="Zn2/Cys6 DNA-binding domain"/>
    <property type="match status" value="1"/>
</dbReference>
<dbReference type="InterPro" id="IPR036864">
    <property type="entry name" value="Zn2-C6_fun-type_DNA-bd_sf"/>
</dbReference>
<evidence type="ECO:0000313" key="2">
    <source>
        <dbReference type="Proteomes" id="UP000813461"/>
    </source>
</evidence>
<dbReference type="EMBL" id="JAGMVJ010000007">
    <property type="protein sequence ID" value="KAH7089109.1"/>
    <property type="molecule type" value="Genomic_DNA"/>
</dbReference>
<proteinExistence type="predicted"/>
<gene>
    <name evidence="1" type="ORF">FB567DRAFT_324960</name>
</gene>